<dbReference type="GO" id="GO:0012505">
    <property type="term" value="C:endomembrane system"/>
    <property type="evidence" value="ECO:0007669"/>
    <property type="project" value="UniProtKB-SubCell"/>
</dbReference>
<evidence type="ECO:0000256" key="4">
    <source>
        <dbReference type="ARBA" id="ARBA00023136"/>
    </source>
</evidence>
<evidence type="ECO:0000256" key="5">
    <source>
        <dbReference type="SAM" id="MobiDB-lite"/>
    </source>
</evidence>
<evidence type="ECO:0000256" key="1">
    <source>
        <dbReference type="ARBA" id="ARBA00004308"/>
    </source>
</evidence>
<dbReference type="OrthoDB" id="21151at2759"/>
<keyword evidence="2" id="KW-0812">Transmembrane</keyword>
<keyword evidence="3" id="KW-1133">Transmembrane helix</keyword>
<reference evidence="8" key="1">
    <citation type="journal article" date="2018" name="Nat. Microbiol.">
        <title>Leveraging single-cell genomics to expand the fungal tree of life.</title>
        <authorList>
            <person name="Ahrendt S.R."/>
            <person name="Quandt C.A."/>
            <person name="Ciobanu D."/>
            <person name="Clum A."/>
            <person name="Salamov A."/>
            <person name="Andreopoulos B."/>
            <person name="Cheng J.F."/>
            <person name="Woyke T."/>
            <person name="Pelin A."/>
            <person name="Henrissat B."/>
            <person name="Reynolds N.K."/>
            <person name="Benny G.L."/>
            <person name="Smith M.E."/>
            <person name="James T.Y."/>
            <person name="Grigoriev I.V."/>
        </authorList>
    </citation>
    <scope>NUCLEOTIDE SEQUENCE [LARGE SCALE GENOMIC DNA]</scope>
</reference>
<evidence type="ECO:0000313" key="8">
    <source>
        <dbReference type="Proteomes" id="UP000267251"/>
    </source>
</evidence>
<accession>A0A4P9Y8R4</accession>
<sequence>MSESLGFTESVMYEDSPLAEYMQSIEIDEGAISTLPEQPTKLGVGFKKWTTLKLSTRPYPSTETWDTHTSNPACIKIMDRELDGSYAHSTSLQLPYSSFKYGDSGILESSNLPLRTLSSHEYLPWVYILQALDIPGWRLDGDGGAGRLQRVHCPLHLDVKETSGRWLLPTISSVLAIGEVELVARGYRLAGHGSNALGVSSISRIEQVASVKHCLPLRMNILEALEGSFEALSIPYGNQVPWTNNTGEGPALSCEAPIAPSTAGVHLNHENRMEEEEGERESLSIRYLQGQILQLHLQRRLCLVECLQRLEELEGSPLTLYGWIRGYLYAHQIVRWLSRLSMVTECGSKAVEKGFSHRSSADREEMEGHGGDPSGFQHQWLRHIRNLERQVALVNTKLYLERSEGAHRDGDGNGGSIKEKEAHRVEWAKAALDRWISVRQALEDAKVAWTGGQLWLQHEATGGFTGADEGHLPLGLSEDADHLEESENPNGVDSSTPFDSDMTPHHWDVPGEVFEAMAEPEEFFRPASKIPREERIRLERKRRVVREQEQMERLDRDRLLLELKDVIHDRERMSDST</sequence>
<proteinExistence type="predicted"/>
<dbReference type="AlphaFoldDB" id="A0A4P9Y8R4"/>
<organism evidence="7 8">
    <name type="scientific">Piptocephalis cylindrospora</name>
    <dbReference type="NCBI Taxonomy" id="1907219"/>
    <lineage>
        <taxon>Eukaryota</taxon>
        <taxon>Fungi</taxon>
        <taxon>Fungi incertae sedis</taxon>
        <taxon>Zoopagomycota</taxon>
        <taxon>Zoopagomycotina</taxon>
        <taxon>Zoopagomycetes</taxon>
        <taxon>Zoopagales</taxon>
        <taxon>Piptocephalidaceae</taxon>
        <taxon>Piptocephalis</taxon>
    </lineage>
</organism>
<evidence type="ECO:0000313" key="7">
    <source>
        <dbReference type="EMBL" id="RKP14761.1"/>
    </source>
</evidence>
<evidence type="ECO:0000256" key="2">
    <source>
        <dbReference type="ARBA" id="ARBA00022692"/>
    </source>
</evidence>
<feature type="compositionally biased region" description="Polar residues" evidence="5">
    <location>
        <begin position="488"/>
        <end position="498"/>
    </location>
</feature>
<evidence type="ECO:0000256" key="3">
    <source>
        <dbReference type="ARBA" id="ARBA00022989"/>
    </source>
</evidence>
<feature type="domain" description="Myosin-binding" evidence="6">
    <location>
        <begin position="171"/>
        <end position="305"/>
    </location>
</feature>
<protein>
    <recommendedName>
        <fullName evidence="6">Myosin-binding domain-containing protein</fullName>
    </recommendedName>
</protein>
<evidence type="ECO:0000259" key="6">
    <source>
        <dbReference type="Pfam" id="PF12632"/>
    </source>
</evidence>
<name>A0A4P9Y8R4_9FUNG</name>
<dbReference type="EMBL" id="KZ987794">
    <property type="protein sequence ID" value="RKP14761.1"/>
    <property type="molecule type" value="Genomic_DNA"/>
</dbReference>
<feature type="region of interest" description="Disordered" evidence="5">
    <location>
        <begin position="482"/>
        <end position="502"/>
    </location>
</feature>
<comment type="subcellular location">
    <subcellularLocation>
        <location evidence="1">Endomembrane system</location>
    </subcellularLocation>
</comment>
<keyword evidence="8" id="KW-1185">Reference proteome</keyword>
<dbReference type="InterPro" id="IPR026859">
    <property type="entry name" value="Myosin-bd"/>
</dbReference>
<dbReference type="GO" id="GO:0017022">
    <property type="term" value="F:myosin binding"/>
    <property type="evidence" value="ECO:0007669"/>
    <property type="project" value="InterPro"/>
</dbReference>
<gene>
    <name evidence="7" type="ORF">BJ684DRAFT_14937</name>
</gene>
<dbReference type="Proteomes" id="UP000267251">
    <property type="component" value="Unassembled WGS sequence"/>
</dbReference>
<keyword evidence="4" id="KW-0472">Membrane</keyword>
<dbReference type="Pfam" id="PF12632">
    <property type="entry name" value="Vezatin"/>
    <property type="match status" value="1"/>
</dbReference>